<feature type="region of interest" description="Disordered" evidence="3">
    <location>
        <begin position="57"/>
        <end position="83"/>
    </location>
</feature>
<gene>
    <name evidence="5" type="ORF">D5H78_01960</name>
</gene>
<dbReference type="Pfam" id="PF00326">
    <property type="entry name" value="Peptidase_S9"/>
    <property type="match status" value="1"/>
</dbReference>
<dbReference type="SUPFAM" id="SSF82171">
    <property type="entry name" value="DPP6 N-terminal domain-like"/>
    <property type="match status" value="1"/>
</dbReference>
<evidence type="ECO:0000256" key="2">
    <source>
        <dbReference type="ARBA" id="ARBA00022801"/>
    </source>
</evidence>
<dbReference type="SUPFAM" id="SSF53474">
    <property type="entry name" value="alpha/beta-Hydrolases"/>
    <property type="match status" value="1"/>
</dbReference>
<dbReference type="GO" id="GO:0006508">
    <property type="term" value="P:proteolysis"/>
    <property type="evidence" value="ECO:0007669"/>
    <property type="project" value="InterPro"/>
</dbReference>
<keyword evidence="1" id="KW-0732">Signal</keyword>
<evidence type="ECO:0000259" key="4">
    <source>
        <dbReference type="Pfam" id="PF00326"/>
    </source>
</evidence>
<sequence>MPEETDATPFHDPAAHVALARTTGLALSPDGTRLVATVASLAPDRTAYRSALWEVDPAGGRPAHRLTRSAEGEAGAAPAPGGDLLFLSRRPLPPAPPDAEGRGDGDVAALWALPAGGGEARRLAERPGGFDAVVVARDAGTVVALAPALPGTSGDAEDRARRTAREEAAVTALLHEEGPVRSWDHDLGPAESRLLVVEPGEGDAPAVLRDLTPAPGRALDEQSPVLTPDGAHVVTGWSRAQGWRERVQDLVAVATADGAVRVLAAAEPDAVSWGAPAVSPDGRLVACLREGLSGYDRVPTLDLCVVDLEGGEPRVLTAGFDLRPGRPVFTGDGAALLFTADEQGHRPVFRLDLATGAVVRLTRWGAYDALCPSSDGRHVFALSSSYEHPAEPVRLDAAAPDQDPVPLRGPVPRPQVPGRLEEVRTRAEDGTPLRAWLVLPPGASPDAPAPLLLWIHGGPLGSWNDWSWRWNPHLMAARGWAVLLPDPALSTGYGDAFVQRGWGRWGAEPFTDLMAVTDAALERGDLDAGRTAAMGGSFGGYMANWVATRTDRFRAIVTHASLWALDQFVPTTDVPAYWAREWGAALEQPERYEAWSPHRYADRIRTPMLVVHGDRDYRVPIGEGLRLWSDLQRLGVPSRFLYYPDENHWVLGPGNARVWYETVFAFLDHHVLGREWRRPELL</sequence>
<dbReference type="InterPro" id="IPR001375">
    <property type="entry name" value="Peptidase_S9_cat"/>
</dbReference>
<dbReference type="PANTHER" id="PTHR42776">
    <property type="entry name" value="SERINE PEPTIDASE S9 FAMILY MEMBER"/>
    <property type="match status" value="1"/>
</dbReference>
<keyword evidence="6" id="KW-1185">Reference proteome</keyword>
<evidence type="ECO:0000256" key="3">
    <source>
        <dbReference type="SAM" id="MobiDB-lite"/>
    </source>
</evidence>
<dbReference type="InterPro" id="IPR029058">
    <property type="entry name" value="AB_hydrolase_fold"/>
</dbReference>
<proteinExistence type="predicted"/>
<dbReference type="PANTHER" id="PTHR42776:SF13">
    <property type="entry name" value="DIPEPTIDYL-PEPTIDASE 5"/>
    <property type="match status" value="1"/>
</dbReference>
<accession>A0A3A3Z2Z5</accession>
<evidence type="ECO:0000313" key="6">
    <source>
        <dbReference type="Proteomes" id="UP000265614"/>
    </source>
</evidence>
<dbReference type="Gene3D" id="3.40.50.1820">
    <property type="entry name" value="alpha/beta hydrolase"/>
    <property type="match status" value="1"/>
</dbReference>
<dbReference type="Gene3D" id="2.120.10.30">
    <property type="entry name" value="TolB, C-terminal domain"/>
    <property type="match status" value="2"/>
</dbReference>
<comment type="caution">
    <text evidence="5">The sequence shown here is derived from an EMBL/GenBank/DDBJ whole genome shotgun (WGS) entry which is preliminary data.</text>
</comment>
<evidence type="ECO:0000256" key="1">
    <source>
        <dbReference type="ARBA" id="ARBA00022729"/>
    </source>
</evidence>
<organism evidence="5 6">
    <name type="scientific">Vallicoccus soli</name>
    <dbReference type="NCBI Taxonomy" id="2339232"/>
    <lineage>
        <taxon>Bacteria</taxon>
        <taxon>Bacillati</taxon>
        <taxon>Actinomycetota</taxon>
        <taxon>Actinomycetes</taxon>
        <taxon>Motilibacterales</taxon>
        <taxon>Vallicoccaceae</taxon>
        <taxon>Vallicoccus</taxon>
    </lineage>
</organism>
<dbReference type="RefSeq" id="WP_119948708.1">
    <property type="nucleotide sequence ID" value="NZ_QZEZ01000001.1"/>
</dbReference>
<feature type="region of interest" description="Disordered" evidence="3">
    <location>
        <begin position="397"/>
        <end position="416"/>
    </location>
</feature>
<dbReference type="InterPro" id="IPR011042">
    <property type="entry name" value="6-blade_b-propeller_TolB-like"/>
</dbReference>
<feature type="domain" description="Peptidase S9 prolyl oligopeptidase catalytic" evidence="4">
    <location>
        <begin position="466"/>
        <end position="671"/>
    </location>
</feature>
<feature type="compositionally biased region" description="Low complexity" evidence="3">
    <location>
        <begin position="72"/>
        <end position="82"/>
    </location>
</feature>
<dbReference type="GO" id="GO:0004252">
    <property type="term" value="F:serine-type endopeptidase activity"/>
    <property type="evidence" value="ECO:0007669"/>
    <property type="project" value="TreeGrafter"/>
</dbReference>
<dbReference type="EMBL" id="QZEZ01000001">
    <property type="protein sequence ID" value="RJK97782.1"/>
    <property type="molecule type" value="Genomic_DNA"/>
</dbReference>
<protein>
    <submittedName>
        <fullName evidence="5">S9 family peptidase</fullName>
    </submittedName>
</protein>
<dbReference type="OrthoDB" id="3325701at2"/>
<name>A0A3A3Z2Z5_9ACTN</name>
<dbReference type="Proteomes" id="UP000265614">
    <property type="component" value="Unassembled WGS sequence"/>
</dbReference>
<reference evidence="5 6" key="1">
    <citation type="submission" date="2018-09" db="EMBL/GenBank/DDBJ databases">
        <title>YIM 75000 draft genome.</title>
        <authorList>
            <person name="Tang S."/>
            <person name="Feng Y."/>
        </authorList>
    </citation>
    <scope>NUCLEOTIDE SEQUENCE [LARGE SCALE GENOMIC DNA]</scope>
    <source>
        <strain evidence="5 6">YIM 75000</strain>
    </source>
</reference>
<evidence type="ECO:0000313" key="5">
    <source>
        <dbReference type="EMBL" id="RJK97782.1"/>
    </source>
</evidence>
<keyword evidence="2" id="KW-0378">Hydrolase</keyword>
<dbReference type="AlphaFoldDB" id="A0A3A3Z2Z5"/>